<dbReference type="EMBL" id="CAXIEN010000078">
    <property type="protein sequence ID" value="CAL1274626.1"/>
    <property type="molecule type" value="Genomic_DNA"/>
</dbReference>
<organism evidence="1 2">
    <name type="scientific">Larinioides sclopetarius</name>
    <dbReference type="NCBI Taxonomy" id="280406"/>
    <lineage>
        <taxon>Eukaryota</taxon>
        <taxon>Metazoa</taxon>
        <taxon>Ecdysozoa</taxon>
        <taxon>Arthropoda</taxon>
        <taxon>Chelicerata</taxon>
        <taxon>Arachnida</taxon>
        <taxon>Araneae</taxon>
        <taxon>Araneomorphae</taxon>
        <taxon>Entelegynae</taxon>
        <taxon>Araneoidea</taxon>
        <taxon>Araneidae</taxon>
        <taxon>Larinioides</taxon>
    </lineage>
</organism>
<proteinExistence type="predicted"/>
<comment type="caution">
    <text evidence="1">The sequence shown here is derived from an EMBL/GenBank/DDBJ whole genome shotgun (WGS) entry which is preliminary data.</text>
</comment>
<accession>A0AAV1ZS31</accession>
<reference evidence="1 2" key="1">
    <citation type="submission" date="2024-04" db="EMBL/GenBank/DDBJ databases">
        <authorList>
            <person name="Rising A."/>
            <person name="Reimegard J."/>
            <person name="Sonavane S."/>
            <person name="Akerstrom W."/>
            <person name="Nylinder S."/>
            <person name="Hedman E."/>
            <person name="Kallberg Y."/>
        </authorList>
    </citation>
    <scope>NUCLEOTIDE SEQUENCE [LARGE SCALE GENOMIC DNA]</scope>
</reference>
<protein>
    <submittedName>
        <fullName evidence="1">Uncharacterized protein</fullName>
    </submittedName>
</protein>
<evidence type="ECO:0000313" key="1">
    <source>
        <dbReference type="EMBL" id="CAL1274626.1"/>
    </source>
</evidence>
<keyword evidence="2" id="KW-1185">Reference proteome</keyword>
<gene>
    <name evidence="1" type="ORF">LARSCL_LOCUS7565</name>
</gene>
<evidence type="ECO:0000313" key="2">
    <source>
        <dbReference type="Proteomes" id="UP001497382"/>
    </source>
</evidence>
<name>A0AAV1ZS31_9ARAC</name>
<sequence length="192" mass="22639">MDRDQTELDCFQTETENVEILTESELESDTREQLTEYEMDGDKWHFAFDIVREVFHWILSIERSHSNVPTYGTFILTDVHKDDILDFLQQNGNELNKLVDESKRENDDWNYKDDNYLHCKRKVLEEYKPETYSEKEFVRLCAGIAFIAIGNQSVNQDRDVEHEATNELHAWINEVLMPGGTLQNSTWAQNKV</sequence>
<dbReference type="Proteomes" id="UP001497382">
    <property type="component" value="Unassembled WGS sequence"/>
</dbReference>
<dbReference type="AlphaFoldDB" id="A0AAV1ZS31"/>